<dbReference type="Gene3D" id="1.10.260.40">
    <property type="entry name" value="lambda repressor-like DNA-binding domains"/>
    <property type="match status" value="1"/>
</dbReference>
<dbReference type="InterPro" id="IPR010982">
    <property type="entry name" value="Lambda_DNA-bd_dom_sf"/>
</dbReference>
<protein>
    <submittedName>
        <fullName evidence="2">Helix-turn-helix transcriptional regulator</fullName>
    </submittedName>
</protein>
<gene>
    <name evidence="2" type="ORF">ACFO3Q_14395</name>
</gene>
<evidence type="ECO:0000259" key="1">
    <source>
        <dbReference type="PROSITE" id="PS50943"/>
    </source>
</evidence>
<comment type="caution">
    <text evidence="2">The sequence shown here is derived from an EMBL/GenBank/DDBJ whole genome shotgun (WGS) entry which is preliminary data.</text>
</comment>
<dbReference type="InterPro" id="IPR001387">
    <property type="entry name" value="Cro/C1-type_HTH"/>
</dbReference>
<dbReference type="Pfam" id="PF01381">
    <property type="entry name" value="HTH_3"/>
    <property type="match status" value="1"/>
</dbReference>
<dbReference type="SUPFAM" id="SSF47413">
    <property type="entry name" value="lambda repressor-like DNA-binding domains"/>
    <property type="match status" value="1"/>
</dbReference>
<evidence type="ECO:0000313" key="3">
    <source>
        <dbReference type="Proteomes" id="UP001595892"/>
    </source>
</evidence>
<reference evidence="3" key="1">
    <citation type="journal article" date="2019" name="Int. J. Syst. Evol. Microbiol.">
        <title>The Global Catalogue of Microorganisms (GCM) 10K type strain sequencing project: providing services to taxonomists for standard genome sequencing and annotation.</title>
        <authorList>
            <consortium name="The Broad Institute Genomics Platform"/>
            <consortium name="The Broad Institute Genome Sequencing Center for Infectious Disease"/>
            <person name="Wu L."/>
            <person name="Ma J."/>
        </authorList>
    </citation>
    <scope>NUCLEOTIDE SEQUENCE [LARGE SCALE GENOMIC DNA]</scope>
    <source>
        <strain evidence="3">CGMCC 1.13574</strain>
    </source>
</reference>
<organism evidence="2 3">
    <name type="scientific">Coralloluteibacterium thermophilum</name>
    <dbReference type="NCBI Taxonomy" id="2707049"/>
    <lineage>
        <taxon>Bacteria</taxon>
        <taxon>Pseudomonadati</taxon>
        <taxon>Pseudomonadota</taxon>
        <taxon>Gammaproteobacteria</taxon>
        <taxon>Lysobacterales</taxon>
        <taxon>Lysobacteraceae</taxon>
        <taxon>Coralloluteibacterium</taxon>
    </lineage>
</organism>
<dbReference type="Proteomes" id="UP001595892">
    <property type="component" value="Unassembled WGS sequence"/>
</dbReference>
<name>A0ABV9NLW4_9GAMM</name>
<dbReference type="CDD" id="cd00093">
    <property type="entry name" value="HTH_XRE"/>
    <property type="match status" value="1"/>
</dbReference>
<dbReference type="EMBL" id="JBHSGG010000041">
    <property type="protein sequence ID" value="MFC4729357.1"/>
    <property type="molecule type" value="Genomic_DNA"/>
</dbReference>
<dbReference type="PROSITE" id="PS50943">
    <property type="entry name" value="HTH_CROC1"/>
    <property type="match status" value="1"/>
</dbReference>
<sequence length="73" mass="8148">MHPIRVARLAAGLSQRQLAHRVNVEKVTVSGWETGRYAPSPQRAKALCRVLPTLSLDAIYRDAPGTRQDPRDE</sequence>
<evidence type="ECO:0000313" key="2">
    <source>
        <dbReference type="EMBL" id="MFC4729357.1"/>
    </source>
</evidence>
<feature type="domain" description="HTH cro/C1-type" evidence="1">
    <location>
        <begin position="4"/>
        <end position="59"/>
    </location>
</feature>
<dbReference type="RefSeq" id="WP_377005440.1">
    <property type="nucleotide sequence ID" value="NZ_JBHSGG010000041.1"/>
</dbReference>
<proteinExistence type="predicted"/>
<accession>A0ABV9NLW4</accession>
<dbReference type="SMART" id="SM00530">
    <property type="entry name" value="HTH_XRE"/>
    <property type="match status" value="1"/>
</dbReference>
<keyword evidence="3" id="KW-1185">Reference proteome</keyword>